<feature type="non-terminal residue" evidence="1">
    <location>
        <position position="1"/>
    </location>
</feature>
<organism evidence="1">
    <name type="scientific">uncultured Chloroflexia bacterium</name>
    <dbReference type="NCBI Taxonomy" id="1672391"/>
    <lineage>
        <taxon>Bacteria</taxon>
        <taxon>Bacillati</taxon>
        <taxon>Chloroflexota</taxon>
        <taxon>Chloroflexia</taxon>
        <taxon>environmental samples</taxon>
    </lineage>
</organism>
<gene>
    <name evidence="1" type="ORF">AVDCRST_MAG93-1613</name>
</gene>
<proteinExistence type="predicted"/>
<dbReference type="AlphaFoldDB" id="A0A6J4ICB9"/>
<name>A0A6J4ICB9_9CHLR</name>
<sequence length="113" mass="12399">QSENKDAAWKWIEFLSAPQNMALWNLGTPEAPGSLLPPRKSLIEDPRAFENNETLKGFADMMECGVANAAPNENWGQVEELLNEQLGRAIFGEVDAATALDQAAQEGQDRLAE</sequence>
<accession>A0A6J4ICB9</accession>
<evidence type="ECO:0000313" key="1">
    <source>
        <dbReference type="EMBL" id="CAA9248009.1"/>
    </source>
</evidence>
<dbReference type="Gene3D" id="3.40.190.10">
    <property type="entry name" value="Periplasmic binding protein-like II"/>
    <property type="match status" value="2"/>
</dbReference>
<dbReference type="EMBL" id="CADCTR010000547">
    <property type="protein sequence ID" value="CAA9248009.1"/>
    <property type="molecule type" value="Genomic_DNA"/>
</dbReference>
<dbReference type="SUPFAM" id="SSF53850">
    <property type="entry name" value="Periplasmic binding protein-like II"/>
    <property type="match status" value="1"/>
</dbReference>
<protein>
    <submittedName>
        <fullName evidence="1">ABC transporter, substrate-binding protein (Cluster 1, maltose/g3p/polyamine/iron)</fullName>
    </submittedName>
</protein>
<reference evidence="1" key="1">
    <citation type="submission" date="2020-02" db="EMBL/GenBank/DDBJ databases">
        <authorList>
            <person name="Meier V. D."/>
        </authorList>
    </citation>
    <scope>NUCLEOTIDE SEQUENCE</scope>
    <source>
        <strain evidence="1">AVDCRST_MAG93</strain>
    </source>
</reference>